<organism evidence="5 6">
    <name type="scientific">Monodelphis domestica</name>
    <name type="common">Gray short-tailed opossum</name>
    <dbReference type="NCBI Taxonomy" id="13616"/>
    <lineage>
        <taxon>Eukaryota</taxon>
        <taxon>Metazoa</taxon>
        <taxon>Chordata</taxon>
        <taxon>Craniata</taxon>
        <taxon>Vertebrata</taxon>
        <taxon>Euteleostomi</taxon>
        <taxon>Mammalia</taxon>
        <taxon>Metatheria</taxon>
        <taxon>Didelphimorphia</taxon>
        <taxon>Didelphidae</taxon>
        <taxon>Monodelphis</taxon>
    </lineage>
</organism>
<dbReference type="GO" id="GO:1902204">
    <property type="term" value="P:positive regulation of hepatocyte growth factor receptor signaling pathway"/>
    <property type="evidence" value="ECO:0000318"/>
    <property type="project" value="GO_Central"/>
</dbReference>
<dbReference type="HOGENOM" id="CLU_103395_0_0_1"/>
<accession>F6RBB9</accession>
<feature type="domain" description="IGFBP N-terminal" evidence="4">
    <location>
        <begin position="25"/>
        <end position="103"/>
    </location>
</feature>
<dbReference type="CTD" id="11082"/>
<dbReference type="Pfam" id="PF00219">
    <property type="entry name" value="IGFBP"/>
    <property type="match status" value="1"/>
</dbReference>
<dbReference type="InterPro" id="IPR000867">
    <property type="entry name" value="IGFBP-like"/>
</dbReference>
<dbReference type="Ensembl" id="ENSMODT00000024724.3">
    <property type="protein sequence ID" value="ENSMODP00000024294.1"/>
    <property type="gene ID" value="ENSMODG00000019473.4"/>
</dbReference>
<gene>
    <name evidence="5" type="primary">ESM1</name>
</gene>
<dbReference type="GeneID" id="100016772"/>
<protein>
    <submittedName>
        <fullName evidence="5">Endothelial cell specific molecule 1</fullName>
    </submittedName>
</protein>
<name>F6RBB9_MONDO</name>
<dbReference type="KEGG" id="mdo:100016772"/>
<dbReference type="Proteomes" id="UP000002280">
    <property type="component" value="Chromosome 3"/>
</dbReference>
<evidence type="ECO:0000259" key="4">
    <source>
        <dbReference type="PROSITE" id="PS51323"/>
    </source>
</evidence>
<dbReference type="STRING" id="13616.ENSMODP00000024294"/>
<dbReference type="GO" id="GO:0002040">
    <property type="term" value="P:sprouting angiogenesis"/>
    <property type="evidence" value="ECO:0007669"/>
    <property type="project" value="Ensembl"/>
</dbReference>
<sequence length="184" mass="20063">MECLWLLLTALLVPVHLAGTWPPTYAVDCPAHCDSNQCKTSQRCKQTVLDDCGCCRVCAAAAGERCYRTVSGVDGAKCGPGLHCQFSNLQDVFGEEFGICKECPLGTFGMNCKEICNCPSIICDKVNGKCLKFSFFQANSKPSGRRSVAHSDHDMASGDGNSVKEQFVKKNATRSPIMKWLNPR</sequence>
<reference evidence="5" key="3">
    <citation type="submission" date="2025-09" db="UniProtKB">
        <authorList>
            <consortium name="Ensembl"/>
        </authorList>
    </citation>
    <scope>IDENTIFICATION</scope>
</reference>
<keyword evidence="3" id="KW-0732">Signal</keyword>
<keyword evidence="6" id="KW-1185">Reference proteome</keyword>
<dbReference type="RefSeq" id="XP_001365467.1">
    <property type="nucleotide sequence ID" value="XM_001365430.4"/>
</dbReference>
<evidence type="ECO:0000313" key="6">
    <source>
        <dbReference type="Proteomes" id="UP000002280"/>
    </source>
</evidence>
<dbReference type="PANTHER" id="PTHR15428:SF0">
    <property type="entry name" value="ENDOTHELIAL CELL-SPECIFIC MOLECULE 1"/>
    <property type="match status" value="1"/>
</dbReference>
<dbReference type="GO" id="GO:0008284">
    <property type="term" value="P:positive regulation of cell population proliferation"/>
    <property type="evidence" value="ECO:0007669"/>
    <property type="project" value="Ensembl"/>
</dbReference>
<feature type="region of interest" description="Disordered" evidence="2">
    <location>
        <begin position="141"/>
        <end position="160"/>
    </location>
</feature>
<dbReference type="GO" id="GO:0005178">
    <property type="term" value="F:integrin binding"/>
    <property type="evidence" value="ECO:0000318"/>
    <property type="project" value="GO_Central"/>
</dbReference>
<dbReference type="Gene3D" id="4.10.40.20">
    <property type="match status" value="1"/>
</dbReference>
<dbReference type="SMART" id="SM00121">
    <property type="entry name" value="IB"/>
    <property type="match status" value="1"/>
</dbReference>
<dbReference type="GO" id="GO:0001525">
    <property type="term" value="P:angiogenesis"/>
    <property type="evidence" value="ECO:0000318"/>
    <property type="project" value="GO_Central"/>
</dbReference>
<dbReference type="InterPro" id="IPR038850">
    <property type="entry name" value="ESM1"/>
</dbReference>
<dbReference type="SUPFAM" id="SSF57184">
    <property type="entry name" value="Growth factor receptor domain"/>
    <property type="match status" value="1"/>
</dbReference>
<dbReference type="PANTHER" id="PTHR15428">
    <property type="entry name" value="ENDOTHELIAL CELL-SPECIFIC MOLECULE 1 ESM-1"/>
    <property type="match status" value="1"/>
</dbReference>
<dbReference type="InterPro" id="IPR009030">
    <property type="entry name" value="Growth_fac_rcpt_cys_sf"/>
</dbReference>
<evidence type="ECO:0000256" key="2">
    <source>
        <dbReference type="SAM" id="MobiDB-lite"/>
    </source>
</evidence>
<dbReference type="eggNOG" id="KOG1218">
    <property type="taxonomic scope" value="Eukaryota"/>
</dbReference>
<reference evidence="5 6" key="1">
    <citation type="journal article" date="2007" name="Nature">
        <title>Genome of the marsupial Monodelphis domestica reveals innovation in non-coding sequences.</title>
        <authorList>
            <person name="Mikkelsen T.S."/>
            <person name="Wakefield M.J."/>
            <person name="Aken B."/>
            <person name="Amemiya C.T."/>
            <person name="Chang J.L."/>
            <person name="Duke S."/>
            <person name="Garber M."/>
            <person name="Gentles A.J."/>
            <person name="Goodstadt L."/>
            <person name="Heger A."/>
            <person name="Jurka J."/>
            <person name="Kamal M."/>
            <person name="Mauceli E."/>
            <person name="Searle S.M."/>
            <person name="Sharpe T."/>
            <person name="Baker M.L."/>
            <person name="Batzer M.A."/>
            <person name="Benos P.V."/>
            <person name="Belov K."/>
            <person name="Clamp M."/>
            <person name="Cook A."/>
            <person name="Cuff J."/>
            <person name="Das R."/>
            <person name="Davidow L."/>
            <person name="Deakin J.E."/>
            <person name="Fazzari M.J."/>
            <person name="Glass J.L."/>
            <person name="Grabherr M."/>
            <person name="Greally J.M."/>
            <person name="Gu W."/>
            <person name="Hore T.A."/>
            <person name="Huttley G.A."/>
            <person name="Kleber M."/>
            <person name="Jirtle R.L."/>
            <person name="Koina E."/>
            <person name="Lee J.T."/>
            <person name="Mahony S."/>
            <person name="Marra M.A."/>
            <person name="Miller R.D."/>
            <person name="Nicholls R.D."/>
            <person name="Oda M."/>
            <person name="Papenfuss A.T."/>
            <person name="Parra Z.E."/>
            <person name="Pollock D.D."/>
            <person name="Ray D.A."/>
            <person name="Schein J.E."/>
            <person name="Speed T.P."/>
            <person name="Thompson K."/>
            <person name="VandeBerg J.L."/>
            <person name="Wade C.M."/>
            <person name="Walker J.A."/>
            <person name="Waters P.D."/>
            <person name="Webber C."/>
            <person name="Weidman J.R."/>
            <person name="Xie X."/>
            <person name="Zody M.C."/>
            <person name="Baldwin J."/>
            <person name="Abdouelleil A."/>
            <person name="Abdulkadir J."/>
            <person name="Abebe A."/>
            <person name="Abera B."/>
            <person name="Abreu J."/>
            <person name="Acer S.C."/>
            <person name="Aftuck L."/>
            <person name="Alexander A."/>
            <person name="An P."/>
            <person name="Anderson E."/>
            <person name="Anderson S."/>
            <person name="Arachi H."/>
            <person name="Azer M."/>
            <person name="Bachantsang P."/>
            <person name="Barry A."/>
            <person name="Bayul T."/>
            <person name="Berlin A."/>
            <person name="Bessette D."/>
            <person name="Bloom T."/>
            <person name="Bloom T."/>
            <person name="Boguslavskiy L."/>
            <person name="Bonnet C."/>
            <person name="Boukhgalter B."/>
            <person name="Bourzgui I."/>
            <person name="Brown A."/>
            <person name="Cahill P."/>
            <person name="Channer S."/>
            <person name="Cheshatsang Y."/>
            <person name="Chuda L."/>
            <person name="Citroen M."/>
            <person name="Collymore A."/>
            <person name="Cooke P."/>
            <person name="Costello M."/>
            <person name="D'Aco K."/>
            <person name="Daza R."/>
            <person name="De Haan G."/>
            <person name="DeGray S."/>
            <person name="DeMaso C."/>
            <person name="Dhargay N."/>
            <person name="Dooley K."/>
            <person name="Dooley E."/>
            <person name="Doricent M."/>
            <person name="Dorje P."/>
            <person name="Dorjee K."/>
            <person name="Dupes A."/>
            <person name="Elong R."/>
            <person name="Falk J."/>
            <person name="Farina A."/>
            <person name="Faro S."/>
            <person name="Ferguson D."/>
            <person name="Fisher S."/>
            <person name="Foley C.D."/>
            <person name="Franke A."/>
            <person name="Friedrich D."/>
            <person name="Gadbois L."/>
            <person name="Gearin G."/>
            <person name="Gearin C.R."/>
            <person name="Giannoukos G."/>
            <person name="Goode T."/>
            <person name="Graham J."/>
            <person name="Grandbois E."/>
            <person name="Grewal S."/>
            <person name="Gyaltsen K."/>
            <person name="Hafez N."/>
            <person name="Hagos B."/>
            <person name="Hall J."/>
            <person name="Henson C."/>
            <person name="Hollinger A."/>
            <person name="Honan T."/>
            <person name="Huard M.D."/>
            <person name="Hughes L."/>
            <person name="Hurhula B."/>
            <person name="Husby M.E."/>
            <person name="Kamat A."/>
            <person name="Kanga B."/>
            <person name="Kashin S."/>
            <person name="Khazanovich D."/>
            <person name="Kisner P."/>
            <person name="Lance K."/>
            <person name="Lara M."/>
            <person name="Lee W."/>
            <person name="Lennon N."/>
            <person name="Letendre F."/>
            <person name="LeVine R."/>
            <person name="Lipovsky A."/>
            <person name="Liu X."/>
            <person name="Liu J."/>
            <person name="Liu S."/>
            <person name="Lokyitsang T."/>
            <person name="Lokyitsang Y."/>
            <person name="Lubonja R."/>
            <person name="Lui A."/>
            <person name="MacDonald P."/>
            <person name="Magnisalis V."/>
            <person name="Maru K."/>
            <person name="Matthews C."/>
            <person name="McCusker W."/>
            <person name="McDonough S."/>
            <person name="Mehta T."/>
            <person name="Meldrim J."/>
            <person name="Meneus L."/>
            <person name="Mihai O."/>
            <person name="Mihalev A."/>
            <person name="Mihova T."/>
            <person name="Mittelman R."/>
            <person name="Mlenga V."/>
            <person name="Montmayeur A."/>
            <person name="Mulrain L."/>
            <person name="Navidi A."/>
            <person name="Naylor J."/>
            <person name="Negash T."/>
            <person name="Nguyen T."/>
            <person name="Nguyen N."/>
            <person name="Nicol R."/>
            <person name="Norbu C."/>
            <person name="Norbu N."/>
            <person name="Novod N."/>
            <person name="O'Neill B."/>
            <person name="Osman S."/>
            <person name="Markiewicz E."/>
            <person name="Oyono O.L."/>
            <person name="Patti C."/>
            <person name="Phunkhang P."/>
            <person name="Pierre F."/>
            <person name="Priest M."/>
            <person name="Raghuraman S."/>
            <person name="Rege F."/>
            <person name="Reyes R."/>
            <person name="Rise C."/>
            <person name="Rogov P."/>
            <person name="Ross K."/>
            <person name="Ryan E."/>
            <person name="Settipalli S."/>
            <person name="Shea T."/>
            <person name="Sherpa N."/>
            <person name="Shi L."/>
            <person name="Shih D."/>
            <person name="Sparrow T."/>
            <person name="Spaulding J."/>
            <person name="Stalker J."/>
            <person name="Stange-Thomann N."/>
            <person name="Stavropoulos S."/>
            <person name="Stone C."/>
            <person name="Strader C."/>
            <person name="Tesfaye S."/>
            <person name="Thomson T."/>
            <person name="Thoulutsang Y."/>
            <person name="Thoulutsang D."/>
            <person name="Topham K."/>
            <person name="Topping I."/>
            <person name="Tsamla T."/>
            <person name="Vassiliev H."/>
            <person name="Vo A."/>
            <person name="Wangchuk T."/>
            <person name="Wangdi T."/>
            <person name="Weiand M."/>
            <person name="Wilkinson J."/>
            <person name="Wilson A."/>
            <person name="Yadav S."/>
            <person name="Young G."/>
            <person name="Yu Q."/>
            <person name="Zembek L."/>
            <person name="Zhong D."/>
            <person name="Zimmer A."/>
            <person name="Zwirko Z."/>
            <person name="Jaffe D.B."/>
            <person name="Alvarez P."/>
            <person name="Brockman W."/>
            <person name="Butler J."/>
            <person name="Chin C."/>
            <person name="Gnerre S."/>
            <person name="MacCallum I."/>
            <person name="Graves J.A."/>
            <person name="Ponting C.P."/>
            <person name="Breen M."/>
            <person name="Samollow P.B."/>
            <person name="Lander E.S."/>
            <person name="Lindblad-Toh K."/>
        </authorList>
    </citation>
    <scope>NUCLEOTIDE SEQUENCE [LARGE SCALE GENOMIC DNA]</scope>
</reference>
<dbReference type="Bgee" id="ENSMODG00000019473">
    <property type="expression patterns" value="Expressed in placenta and 15 other cell types or tissues"/>
</dbReference>
<dbReference type="GeneTree" id="ENSGT00390000018810"/>
<evidence type="ECO:0000313" key="5">
    <source>
        <dbReference type="Ensembl" id="ENSMODP00000024294.1"/>
    </source>
</evidence>
<dbReference type="PROSITE" id="PS51323">
    <property type="entry name" value="IGFBP_N_2"/>
    <property type="match status" value="1"/>
</dbReference>
<evidence type="ECO:0000256" key="3">
    <source>
        <dbReference type="SAM" id="SignalP"/>
    </source>
</evidence>
<dbReference type="InParanoid" id="F6RBB9"/>
<keyword evidence="1" id="KW-1015">Disulfide bond</keyword>
<dbReference type="OrthoDB" id="9868586at2759"/>
<dbReference type="OMA" id="TAWSAKY"/>
<proteinExistence type="predicted"/>
<feature type="chain" id="PRO_5003345450" evidence="3">
    <location>
        <begin position="27"/>
        <end position="184"/>
    </location>
</feature>
<evidence type="ECO:0000256" key="1">
    <source>
        <dbReference type="ARBA" id="ARBA00023157"/>
    </source>
</evidence>
<feature type="signal peptide" evidence="3">
    <location>
        <begin position="1"/>
        <end position="26"/>
    </location>
</feature>
<dbReference type="AlphaFoldDB" id="F6RBB9"/>
<dbReference type="GO" id="GO:0005171">
    <property type="term" value="F:hepatocyte growth factor receptor binding"/>
    <property type="evidence" value="ECO:0000318"/>
    <property type="project" value="GO_Central"/>
</dbReference>
<dbReference type="FunCoup" id="F6RBB9">
    <property type="interactions" value="34"/>
</dbReference>
<dbReference type="GO" id="GO:0005576">
    <property type="term" value="C:extracellular region"/>
    <property type="evidence" value="ECO:0007669"/>
    <property type="project" value="InterPro"/>
</dbReference>
<reference evidence="5" key="2">
    <citation type="submission" date="2025-08" db="UniProtKB">
        <authorList>
            <consortium name="Ensembl"/>
        </authorList>
    </citation>
    <scope>IDENTIFICATION</scope>
</reference>